<proteinExistence type="predicted"/>
<dbReference type="RefSeq" id="WP_016874002.1">
    <property type="nucleotide sequence ID" value="NZ_AJLN01000049.1"/>
</dbReference>
<protein>
    <submittedName>
        <fullName evidence="1">Uncharacterized protein</fullName>
    </submittedName>
</protein>
<sequence length="73" mass="8081">MEDLKQLIEGSKNSNYINNLIRSGLAETSSTEVILEGYGVAKISVHISELGKLLVALRTIIIKNIYIMVGYLK</sequence>
<dbReference type="AlphaFoldDB" id="A0A3S0Y1F8"/>
<comment type="caution">
    <text evidence="1">The sequence shown here is derived from an EMBL/GenBank/DDBJ whole genome shotgun (WGS) entry which is preliminary data.</text>
</comment>
<name>A0A3S0Y1F8_CHLFR</name>
<reference evidence="1 2" key="1">
    <citation type="journal article" date="2019" name="Genome Biol. Evol.">
        <title>Day and night: Metabolic profiles and evolutionary relationships of six axenic non-marine cyanobacteria.</title>
        <authorList>
            <person name="Will S.E."/>
            <person name="Henke P."/>
            <person name="Boedeker C."/>
            <person name="Huang S."/>
            <person name="Brinkmann H."/>
            <person name="Rohde M."/>
            <person name="Jarek M."/>
            <person name="Friedl T."/>
            <person name="Seufert S."/>
            <person name="Schumacher M."/>
            <person name="Overmann J."/>
            <person name="Neumann-Schaal M."/>
            <person name="Petersen J."/>
        </authorList>
    </citation>
    <scope>NUCLEOTIDE SEQUENCE [LARGE SCALE GENOMIC DNA]</scope>
    <source>
        <strain evidence="1 2">PCC 6912</strain>
    </source>
</reference>
<gene>
    <name evidence="1" type="ORF">PCC6912_08550</name>
</gene>
<dbReference type="OrthoDB" id="9979248at2"/>
<evidence type="ECO:0000313" key="1">
    <source>
        <dbReference type="EMBL" id="RUR86030.1"/>
    </source>
</evidence>
<accession>A0A3S0Y1F8</accession>
<keyword evidence="2" id="KW-1185">Reference proteome</keyword>
<dbReference type="EMBL" id="RSCJ01000002">
    <property type="protein sequence ID" value="RUR86030.1"/>
    <property type="molecule type" value="Genomic_DNA"/>
</dbReference>
<dbReference type="STRING" id="211165.GCA_000317285_01249"/>
<organism evidence="1 2">
    <name type="scientific">Chlorogloeopsis fritschii PCC 6912</name>
    <dbReference type="NCBI Taxonomy" id="211165"/>
    <lineage>
        <taxon>Bacteria</taxon>
        <taxon>Bacillati</taxon>
        <taxon>Cyanobacteriota</taxon>
        <taxon>Cyanophyceae</taxon>
        <taxon>Nostocales</taxon>
        <taxon>Chlorogloeopsidaceae</taxon>
        <taxon>Chlorogloeopsis</taxon>
    </lineage>
</organism>
<evidence type="ECO:0000313" key="2">
    <source>
        <dbReference type="Proteomes" id="UP000268857"/>
    </source>
</evidence>
<dbReference type="Proteomes" id="UP000268857">
    <property type="component" value="Unassembled WGS sequence"/>
</dbReference>